<evidence type="ECO:0000313" key="2">
    <source>
        <dbReference type="EMBL" id="GEU74217.1"/>
    </source>
</evidence>
<dbReference type="EMBL" id="BKCJ010006845">
    <property type="protein sequence ID" value="GEU74217.1"/>
    <property type="molecule type" value="Genomic_DNA"/>
</dbReference>
<name>A0A6L2MLQ9_TANCI</name>
<reference evidence="2" key="1">
    <citation type="journal article" date="2019" name="Sci. Rep.">
        <title>Draft genome of Tanacetum cinerariifolium, the natural source of mosquito coil.</title>
        <authorList>
            <person name="Yamashiro T."/>
            <person name="Shiraishi A."/>
            <person name="Satake H."/>
            <person name="Nakayama K."/>
        </authorList>
    </citation>
    <scope>NUCLEOTIDE SEQUENCE</scope>
</reference>
<proteinExistence type="predicted"/>
<evidence type="ECO:0000256" key="1">
    <source>
        <dbReference type="SAM" id="MobiDB-lite"/>
    </source>
</evidence>
<organism evidence="2">
    <name type="scientific">Tanacetum cinerariifolium</name>
    <name type="common">Dalmatian daisy</name>
    <name type="synonym">Chrysanthemum cinerariifolium</name>
    <dbReference type="NCBI Taxonomy" id="118510"/>
    <lineage>
        <taxon>Eukaryota</taxon>
        <taxon>Viridiplantae</taxon>
        <taxon>Streptophyta</taxon>
        <taxon>Embryophyta</taxon>
        <taxon>Tracheophyta</taxon>
        <taxon>Spermatophyta</taxon>
        <taxon>Magnoliopsida</taxon>
        <taxon>eudicotyledons</taxon>
        <taxon>Gunneridae</taxon>
        <taxon>Pentapetalae</taxon>
        <taxon>asterids</taxon>
        <taxon>campanulids</taxon>
        <taxon>Asterales</taxon>
        <taxon>Asteraceae</taxon>
        <taxon>Asteroideae</taxon>
        <taxon>Anthemideae</taxon>
        <taxon>Anthemidinae</taxon>
        <taxon>Tanacetum</taxon>
    </lineage>
</organism>
<accession>A0A6L2MLQ9</accession>
<protein>
    <submittedName>
        <fullName evidence="2">Uncharacterized protein</fullName>
    </submittedName>
</protein>
<sequence>MCASCACFESSPRSIIITLHHLGLQSKVICPSISVLFPLSNRVPPDCQGGNDAEGVDCLPNVVIFEQLTFMRKSKRKDTKLPQTSVPASVANEAVNEEMDDSLEKAVTTAASLNAERDRGNIFKTKSKATPNKPGSQGTSSGGGPKCQEAMRDTIAQTRVLDLETTKTTQALEIDSLKKRVKKLKRRKRSRTHGLNRLYKVGLSTSVESSKDEGLSEEDASKQGMITDIDANEDITLISTNNEQIFDANQDLGVTTAATTPKISFDEATLAQALTELKHKKPKAKAKDKGKAKMIENPVKLKKKDQIQLDEEVALKLQAELQAKFKKEQRLAGERAQQELQANIVLIESWDDVHANIDADYQLAERLQAKEQ</sequence>
<comment type="caution">
    <text evidence="2">The sequence shown here is derived from an EMBL/GenBank/DDBJ whole genome shotgun (WGS) entry which is preliminary data.</text>
</comment>
<feature type="region of interest" description="Disordered" evidence="1">
    <location>
        <begin position="120"/>
        <end position="148"/>
    </location>
</feature>
<dbReference type="AlphaFoldDB" id="A0A6L2MLQ9"/>
<gene>
    <name evidence="2" type="ORF">Tci_046195</name>
</gene>